<evidence type="ECO:0000259" key="1">
    <source>
        <dbReference type="PROSITE" id="PS51725"/>
    </source>
</evidence>
<dbReference type="SUPFAM" id="SSF54909">
    <property type="entry name" value="Dimeric alpha+beta barrel"/>
    <property type="match status" value="1"/>
</dbReference>
<dbReference type="InterPro" id="IPR011008">
    <property type="entry name" value="Dimeric_a/b-barrel"/>
</dbReference>
<comment type="caution">
    <text evidence="2">The sequence shown here is derived from an EMBL/GenBank/DDBJ whole genome shotgun (WGS) entry which is preliminary data.</text>
</comment>
<dbReference type="GO" id="GO:0004497">
    <property type="term" value="F:monooxygenase activity"/>
    <property type="evidence" value="ECO:0007669"/>
    <property type="project" value="UniProtKB-KW"/>
</dbReference>
<reference evidence="2 3" key="1">
    <citation type="submission" date="2014-03" db="EMBL/GenBank/DDBJ databases">
        <title>Whole genome sequence of Novosphingobium resinovorum KF1.</title>
        <authorList>
            <person name="Gan H.M."/>
            <person name="Gan H.Y."/>
            <person name="Chew T.H."/>
            <person name="Savka M.A."/>
        </authorList>
    </citation>
    <scope>NUCLEOTIDE SEQUENCE [LARGE SCALE GENOMIC DNA]</scope>
    <source>
        <strain evidence="2 3">KF1</strain>
    </source>
</reference>
<dbReference type="AlphaFoldDB" id="A0A031JQX8"/>
<name>A0A031JQX8_9SPHN</name>
<dbReference type="InterPro" id="IPR007138">
    <property type="entry name" value="ABM_dom"/>
</dbReference>
<dbReference type="EMBL" id="JFYZ01000027">
    <property type="protein sequence ID" value="EZP79299.1"/>
    <property type="molecule type" value="Genomic_DNA"/>
</dbReference>
<sequence>MDYKLVTLEFHFQPGIIDTFIAGLPALLEDTRKHEGFIEISAHRHHEDTDKLILVERWESAGAHQRYLQYRIDAGMFDELAKILVSPPKCDKWESAYMTVTGAAD</sequence>
<keyword evidence="2" id="KW-0503">Monooxygenase</keyword>
<proteinExistence type="predicted"/>
<gene>
    <name evidence="2" type="ORF">BV97_04062</name>
</gene>
<feature type="domain" description="ABM" evidence="1">
    <location>
        <begin position="4"/>
        <end position="98"/>
    </location>
</feature>
<dbReference type="PATRIC" id="fig|158500.4.peg.4128"/>
<protein>
    <submittedName>
        <fullName evidence="2">Antibiotic biosynthesis monooxygenase</fullName>
    </submittedName>
</protein>
<evidence type="ECO:0000313" key="3">
    <source>
        <dbReference type="Proteomes" id="UP000024329"/>
    </source>
</evidence>
<evidence type="ECO:0000313" key="2">
    <source>
        <dbReference type="EMBL" id="EZP79299.1"/>
    </source>
</evidence>
<keyword evidence="2" id="KW-0560">Oxidoreductase</keyword>
<dbReference type="PROSITE" id="PS51725">
    <property type="entry name" value="ABM"/>
    <property type="match status" value="1"/>
</dbReference>
<accession>A0A031JQX8</accession>
<dbReference type="Pfam" id="PF03992">
    <property type="entry name" value="ABM"/>
    <property type="match status" value="1"/>
</dbReference>
<dbReference type="Proteomes" id="UP000024329">
    <property type="component" value="Unassembled WGS sequence"/>
</dbReference>
<organism evidence="2 3">
    <name type="scientific">Novosphingobium resinovorum</name>
    <dbReference type="NCBI Taxonomy" id="158500"/>
    <lineage>
        <taxon>Bacteria</taxon>
        <taxon>Pseudomonadati</taxon>
        <taxon>Pseudomonadota</taxon>
        <taxon>Alphaproteobacteria</taxon>
        <taxon>Sphingomonadales</taxon>
        <taxon>Sphingomonadaceae</taxon>
        <taxon>Novosphingobium</taxon>
    </lineage>
</organism>
<dbReference type="RefSeq" id="WP_036528229.1">
    <property type="nucleotide sequence ID" value="NZ_JFYZ01000027.1"/>
</dbReference>
<dbReference type="Gene3D" id="3.30.70.100">
    <property type="match status" value="1"/>
</dbReference>